<evidence type="ECO:0000313" key="3">
    <source>
        <dbReference type="Proteomes" id="UP000680304"/>
    </source>
</evidence>
<protein>
    <submittedName>
        <fullName evidence="2">AraC family transcriptional regulator</fullName>
    </submittedName>
</protein>
<evidence type="ECO:0000259" key="1">
    <source>
        <dbReference type="SMART" id="SM00871"/>
    </source>
</evidence>
<evidence type="ECO:0000313" key="2">
    <source>
        <dbReference type="EMBL" id="GIQ62603.1"/>
    </source>
</evidence>
<dbReference type="EMBL" id="BOVJ01000039">
    <property type="protein sequence ID" value="GIQ62603.1"/>
    <property type="molecule type" value="Genomic_DNA"/>
</dbReference>
<dbReference type="InterPro" id="IPR011256">
    <property type="entry name" value="Reg_factor_effector_dom_sf"/>
</dbReference>
<proteinExistence type="predicted"/>
<dbReference type="Pfam" id="PF14526">
    <property type="entry name" value="Cass2"/>
    <property type="match status" value="1"/>
</dbReference>
<dbReference type="SUPFAM" id="SSF55136">
    <property type="entry name" value="Probable bacterial effector-binding domain"/>
    <property type="match status" value="1"/>
</dbReference>
<dbReference type="SMART" id="SM00871">
    <property type="entry name" value="AraC_E_bind"/>
    <property type="match status" value="1"/>
</dbReference>
<reference evidence="2 3" key="1">
    <citation type="submission" date="2021-04" db="EMBL/GenBank/DDBJ databases">
        <title>Draft genome sequence of Paenibacillus cisolokensis, LC2-13A.</title>
        <authorList>
            <person name="Uke A."/>
            <person name="Chhe C."/>
            <person name="Baramee S."/>
            <person name="Kosugi A."/>
        </authorList>
    </citation>
    <scope>NUCLEOTIDE SEQUENCE [LARGE SCALE GENOMIC DNA]</scope>
    <source>
        <strain evidence="2 3">LC2-13A</strain>
    </source>
</reference>
<dbReference type="InterPro" id="IPR010499">
    <property type="entry name" value="AraC_E-bd"/>
</dbReference>
<comment type="caution">
    <text evidence="2">The sequence shown here is derived from an EMBL/GenBank/DDBJ whole genome shotgun (WGS) entry which is preliminary data.</text>
</comment>
<accession>A0ABQ4N315</accession>
<dbReference type="InterPro" id="IPR029441">
    <property type="entry name" value="Cass2"/>
</dbReference>
<feature type="domain" description="AraC effector-binding" evidence="1">
    <location>
        <begin position="1"/>
        <end position="157"/>
    </location>
</feature>
<gene>
    <name evidence="2" type="primary">ycgF</name>
    <name evidence="2" type="ORF">PACILC2_11710</name>
</gene>
<dbReference type="RefSeq" id="WP_213527932.1">
    <property type="nucleotide sequence ID" value="NZ_BOVJ01000039.1"/>
</dbReference>
<name>A0ABQ4N315_9BACL</name>
<sequence>MPVQIEEKKSFTVIGKVGQGLSAESHNWIPAIWQEANNKFEEIRDLAKTDNEGNIVGIWGAMSDIFESFERWTDQGKYLAGCEVFENAIAPTGWTKWTIPSYKYAVIKCNQSTYQEKFNYMIHEYLPDNNYSIVGAVHEYYNPVETNGDLYLYFPIEKRDNE</sequence>
<keyword evidence="3" id="KW-1185">Reference proteome</keyword>
<dbReference type="Proteomes" id="UP000680304">
    <property type="component" value="Unassembled WGS sequence"/>
</dbReference>
<organism evidence="2 3">
    <name type="scientific">Paenibacillus cisolokensis</name>
    <dbReference type="NCBI Taxonomy" id="1658519"/>
    <lineage>
        <taxon>Bacteria</taxon>
        <taxon>Bacillati</taxon>
        <taxon>Bacillota</taxon>
        <taxon>Bacilli</taxon>
        <taxon>Bacillales</taxon>
        <taxon>Paenibacillaceae</taxon>
        <taxon>Paenibacillus</taxon>
    </lineage>
</organism>
<dbReference type="Gene3D" id="3.20.80.10">
    <property type="entry name" value="Regulatory factor, effector binding domain"/>
    <property type="match status" value="1"/>
</dbReference>